<gene>
    <name evidence="7" type="ORF">D4A47_13315</name>
</gene>
<feature type="transmembrane region" description="Helical" evidence="6">
    <location>
        <begin position="15"/>
        <end position="34"/>
    </location>
</feature>
<name>A0A498CLY4_9FIRM</name>
<accession>A0A498CLY4</accession>
<feature type="transmembrane region" description="Helical" evidence="6">
    <location>
        <begin position="197"/>
        <end position="215"/>
    </location>
</feature>
<organism evidence="7 8">
    <name type="scientific">Anaerotruncus massiliensis</name>
    <name type="common">ex Liu et al. 2021</name>
    <dbReference type="NCBI Taxonomy" id="2321404"/>
    <lineage>
        <taxon>Bacteria</taxon>
        <taxon>Bacillati</taxon>
        <taxon>Bacillota</taxon>
        <taxon>Clostridia</taxon>
        <taxon>Eubacteriales</taxon>
        <taxon>Oscillospiraceae</taxon>
        <taxon>Anaerotruncus</taxon>
    </lineage>
</organism>
<keyword evidence="5 6" id="KW-0472">Membrane</keyword>
<evidence type="ECO:0000256" key="3">
    <source>
        <dbReference type="ARBA" id="ARBA00022692"/>
    </source>
</evidence>
<evidence type="ECO:0000256" key="4">
    <source>
        <dbReference type="ARBA" id="ARBA00022989"/>
    </source>
</evidence>
<dbReference type="GO" id="GO:0005886">
    <property type="term" value="C:plasma membrane"/>
    <property type="evidence" value="ECO:0007669"/>
    <property type="project" value="UniProtKB-SubCell"/>
</dbReference>
<evidence type="ECO:0000256" key="6">
    <source>
        <dbReference type="SAM" id="Phobius"/>
    </source>
</evidence>
<feature type="transmembrane region" description="Helical" evidence="6">
    <location>
        <begin position="243"/>
        <end position="262"/>
    </location>
</feature>
<dbReference type="Proteomes" id="UP000276301">
    <property type="component" value="Unassembled WGS sequence"/>
</dbReference>
<evidence type="ECO:0000313" key="8">
    <source>
        <dbReference type="Proteomes" id="UP000276301"/>
    </source>
</evidence>
<dbReference type="RefSeq" id="WP_101549651.1">
    <property type="nucleotide sequence ID" value="NZ_DBFBJK010000051.1"/>
</dbReference>
<evidence type="ECO:0000256" key="2">
    <source>
        <dbReference type="ARBA" id="ARBA00022475"/>
    </source>
</evidence>
<dbReference type="PANTHER" id="PTHR47089">
    <property type="entry name" value="ABC TRANSPORTER, PERMEASE PROTEIN"/>
    <property type="match status" value="1"/>
</dbReference>
<keyword evidence="4 6" id="KW-1133">Transmembrane helix</keyword>
<dbReference type="EMBL" id="RCHT01000048">
    <property type="protein sequence ID" value="RLL07169.1"/>
    <property type="molecule type" value="Genomic_DNA"/>
</dbReference>
<dbReference type="InterPro" id="IPR001851">
    <property type="entry name" value="ABC_transp_permease"/>
</dbReference>
<comment type="caution">
    <text evidence="7">The sequence shown here is derived from an EMBL/GenBank/DDBJ whole genome shotgun (WGS) entry which is preliminary data.</text>
</comment>
<dbReference type="CDD" id="cd06580">
    <property type="entry name" value="TM_PBP1_transp_TpRbsC_like"/>
    <property type="match status" value="1"/>
</dbReference>
<feature type="transmembrane region" description="Helical" evidence="6">
    <location>
        <begin position="114"/>
        <end position="138"/>
    </location>
</feature>
<dbReference type="Pfam" id="PF02653">
    <property type="entry name" value="BPD_transp_2"/>
    <property type="match status" value="1"/>
</dbReference>
<dbReference type="AlphaFoldDB" id="A0A498CLY4"/>
<evidence type="ECO:0000313" key="7">
    <source>
        <dbReference type="EMBL" id="RLL07169.1"/>
    </source>
</evidence>
<protein>
    <submittedName>
        <fullName evidence="7">ABC transporter permease</fullName>
    </submittedName>
</protein>
<feature type="transmembrane region" description="Helical" evidence="6">
    <location>
        <begin position="283"/>
        <end position="307"/>
    </location>
</feature>
<keyword evidence="8" id="KW-1185">Reference proteome</keyword>
<feature type="transmembrane region" description="Helical" evidence="6">
    <location>
        <begin position="144"/>
        <end position="163"/>
    </location>
</feature>
<comment type="subcellular location">
    <subcellularLocation>
        <location evidence="1">Cell membrane</location>
        <topology evidence="1">Multi-pass membrane protein</topology>
    </subcellularLocation>
</comment>
<proteinExistence type="predicted"/>
<dbReference type="PANTHER" id="PTHR47089:SF1">
    <property type="entry name" value="GUANOSINE ABC TRANSPORTER PERMEASE PROTEIN NUPP"/>
    <property type="match status" value="1"/>
</dbReference>
<evidence type="ECO:0000256" key="1">
    <source>
        <dbReference type="ARBA" id="ARBA00004651"/>
    </source>
</evidence>
<dbReference type="GO" id="GO:0022857">
    <property type="term" value="F:transmembrane transporter activity"/>
    <property type="evidence" value="ECO:0007669"/>
    <property type="project" value="InterPro"/>
</dbReference>
<feature type="transmembrane region" description="Helical" evidence="6">
    <location>
        <begin position="91"/>
        <end position="107"/>
    </location>
</feature>
<evidence type="ECO:0000256" key="5">
    <source>
        <dbReference type="ARBA" id="ARBA00023136"/>
    </source>
</evidence>
<feature type="transmembrane region" description="Helical" evidence="6">
    <location>
        <begin position="327"/>
        <end position="347"/>
    </location>
</feature>
<keyword evidence="2" id="KW-1003">Cell membrane</keyword>
<feature type="transmembrane region" description="Helical" evidence="6">
    <location>
        <begin position="46"/>
        <end position="79"/>
    </location>
</feature>
<reference evidence="7 8" key="1">
    <citation type="submission" date="2018-10" db="EMBL/GenBank/DDBJ databases">
        <title>Anaerotruncus faecis sp. nov., isolated from human feces.</title>
        <authorList>
            <person name="Wang Y.-J."/>
        </authorList>
    </citation>
    <scope>NUCLEOTIDE SEQUENCE [LARGE SCALE GENOMIC DNA]</scope>
    <source>
        <strain evidence="7 8">22A2-44</strain>
    </source>
</reference>
<keyword evidence="3 6" id="KW-0812">Transmembrane</keyword>
<sequence>MKLNLRLSTNGKLTVLKYLVAALLVMIIGSIIILSQGNSPAEAFKALGVGAFGSVSAIGTTIRWATPSIITGISAVIAFKSGIWNVGIEGQMYFGAFVSAVVGYQLLMPRGVHIVVCLLVAGLSGMIFSFIPAILKLLLDVNELISTLMLNYAALLFTEYLTFKYMGFDASELADAIATPDMQPTARLSVLLPRTSATTAIFIAIGIAILVHLLYKYTVKGYELKMVGENLKFSKFGGVNYKSTFLTIFLLSGFIAGMCGGTEMMGTFGKFRPGFATNLGWDGVMIASIAKNNPIAVIFISFIWGALKSGSFHMERVTETNRLVISVLQALFVLLVAIDYEALYKWFCDQKQLRMLRKQESGVQ</sequence>